<keyword evidence="1" id="KW-0472">Membrane</keyword>
<comment type="caution">
    <text evidence="2">The sequence shown here is derived from an EMBL/GenBank/DDBJ whole genome shotgun (WGS) entry which is preliminary data.</text>
</comment>
<reference evidence="3" key="1">
    <citation type="journal article" date="2019" name="Int. J. Syst. Evol. Microbiol.">
        <title>The Global Catalogue of Microorganisms (GCM) 10K type strain sequencing project: providing services to taxonomists for standard genome sequencing and annotation.</title>
        <authorList>
            <consortium name="The Broad Institute Genomics Platform"/>
            <consortium name="The Broad Institute Genome Sequencing Center for Infectious Disease"/>
            <person name="Wu L."/>
            <person name="Ma J."/>
        </authorList>
    </citation>
    <scope>NUCLEOTIDE SEQUENCE [LARGE SCALE GENOMIC DNA]</scope>
    <source>
        <strain evidence="3">JCM 17809</strain>
    </source>
</reference>
<dbReference type="RefSeq" id="WP_345207295.1">
    <property type="nucleotide sequence ID" value="NZ_BAABGM010000019.1"/>
</dbReference>
<evidence type="ECO:0000256" key="1">
    <source>
        <dbReference type="SAM" id="Phobius"/>
    </source>
</evidence>
<keyword evidence="1" id="KW-0812">Transmembrane</keyword>
<sequence length="185" mass="18701">MADFAEVVAVGLEAGLDLGSAARVAARSPAVSRGAPWLDATLAQSLSDGRGVAALLRELPGLSVQERQDLGLLASAWRLADDVGAGTAAVTAEAAASIRGRQAARARTAVVVAGPRASMWLLSVLPVAGPVAAALVGIGPGRLYGTQPARVLAVTGLLLTAAGWCWARSLLHRAQRPGRTGRATG</sequence>
<evidence type="ECO:0000313" key="3">
    <source>
        <dbReference type="Proteomes" id="UP001500945"/>
    </source>
</evidence>
<evidence type="ECO:0000313" key="2">
    <source>
        <dbReference type="EMBL" id="GAA4410010.1"/>
    </source>
</evidence>
<dbReference type="EMBL" id="BAABGM010000019">
    <property type="protein sequence ID" value="GAA4410010.1"/>
    <property type="molecule type" value="Genomic_DNA"/>
</dbReference>
<feature type="transmembrane region" description="Helical" evidence="1">
    <location>
        <begin position="151"/>
        <end position="171"/>
    </location>
</feature>
<organism evidence="2 3">
    <name type="scientific">Fodinibacter luteus</name>
    <dbReference type="NCBI Taxonomy" id="552064"/>
    <lineage>
        <taxon>Bacteria</taxon>
        <taxon>Bacillati</taxon>
        <taxon>Actinomycetota</taxon>
        <taxon>Actinomycetes</taxon>
        <taxon>Micrococcales</taxon>
        <taxon>Intrasporangiaceae</taxon>
        <taxon>Fodinibacter (ex Wang et al. 2009)</taxon>
    </lineage>
</organism>
<accession>A0ABP8KLC0</accession>
<gene>
    <name evidence="2" type="ORF">GCM10023168_29220</name>
</gene>
<proteinExistence type="predicted"/>
<feature type="transmembrane region" description="Helical" evidence="1">
    <location>
        <begin position="117"/>
        <end position="139"/>
    </location>
</feature>
<protein>
    <recommendedName>
        <fullName evidence="4">Type II secretion system protein GspF domain-containing protein</fullName>
    </recommendedName>
</protein>
<evidence type="ECO:0008006" key="4">
    <source>
        <dbReference type="Google" id="ProtNLM"/>
    </source>
</evidence>
<keyword evidence="3" id="KW-1185">Reference proteome</keyword>
<keyword evidence="1" id="KW-1133">Transmembrane helix</keyword>
<name>A0ABP8KLC0_9MICO</name>
<dbReference type="Proteomes" id="UP001500945">
    <property type="component" value="Unassembled WGS sequence"/>
</dbReference>